<dbReference type="OrthoDB" id="3256367at2759"/>
<organism evidence="1 2">
    <name type="scientific">Athelia psychrophila</name>
    <dbReference type="NCBI Taxonomy" id="1759441"/>
    <lineage>
        <taxon>Eukaryota</taxon>
        <taxon>Fungi</taxon>
        <taxon>Dikarya</taxon>
        <taxon>Basidiomycota</taxon>
        <taxon>Agaricomycotina</taxon>
        <taxon>Agaricomycetes</taxon>
        <taxon>Agaricomycetidae</taxon>
        <taxon>Atheliales</taxon>
        <taxon>Atheliaceae</taxon>
        <taxon>Athelia</taxon>
    </lineage>
</organism>
<dbReference type="EMBL" id="KV417548">
    <property type="protein sequence ID" value="KZP21350.1"/>
    <property type="molecule type" value="Genomic_DNA"/>
</dbReference>
<evidence type="ECO:0000313" key="2">
    <source>
        <dbReference type="Proteomes" id="UP000076532"/>
    </source>
</evidence>
<accession>A0A166JYW5</accession>
<sequence length="96" mass="10807">MDRTYPEIWTNISGHACTDSGTTGRQLSLVSKFIRAASAPVKLQSIAVHGRQQMIALHQLLLKTPPHLRHIRYLLLSTTRDPPTDSKEEAQARNTY</sequence>
<dbReference type="Proteomes" id="UP000076532">
    <property type="component" value="Unassembled WGS sequence"/>
</dbReference>
<keyword evidence="2" id="KW-1185">Reference proteome</keyword>
<protein>
    <submittedName>
        <fullName evidence="1">Uncharacterized protein</fullName>
    </submittedName>
</protein>
<evidence type="ECO:0000313" key="1">
    <source>
        <dbReference type="EMBL" id="KZP21350.1"/>
    </source>
</evidence>
<reference evidence="1 2" key="1">
    <citation type="journal article" date="2016" name="Mol. Biol. Evol.">
        <title>Comparative Genomics of Early-Diverging Mushroom-Forming Fungi Provides Insights into the Origins of Lignocellulose Decay Capabilities.</title>
        <authorList>
            <person name="Nagy L.G."/>
            <person name="Riley R."/>
            <person name="Tritt A."/>
            <person name="Adam C."/>
            <person name="Daum C."/>
            <person name="Floudas D."/>
            <person name="Sun H."/>
            <person name="Yadav J.S."/>
            <person name="Pangilinan J."/>
            <person name="Larsson K.H."/>
            <person name="Matsuura K."/>
            <person name="Barry K."/>
            <person name="Labutti K."/>
            <person name="Kuo R."/>
            <person name="Ohm R.A."/>
            <person name="Bhattacharya S.S."/>
            <person name="Shirouzu T."/>
            <person name="Yoshinaga Y."/>
            <person name="Martin F.M."/>
            <person name="Grigoriev I.V."/>
            <person name="Hibbett D.S."/>
        </authorList>
    </citation>
    <scope>NUCLEOTIDE SEQUENCE [LARGE SCALE GENOMIC DNA]</scope>
    <source>
        <strain evidence="1 2">CBS 109695</strain>
    </source>
</reference>
<name>A0A166JYW5_9AGAM</name>
<dbReference type="AlphaFoldDB" id="A0A166JYW5"/>
<gene>
    <name evidence="1" type="ORF">FIBSPDRAFT_740925</name>
</gene>
<proteinExistence type="predicted"/>